<comment type="caution">
    <text evidence="1">The sequence shown here is derived from an EMBL/GenBank/DDBJ whole genome shotgun (WGS) entry which is preliminary data.</text>
</comment>
<dbReference type="EMBL" id="JACXVP010000002">
    <property type="protein sequence ID" value="KAG5627272.1"/>
    <property type="molecule type" value="Genomic_DNA"/>
</dbReference>
<reference evidence="1 2" key="1">
    <citation type="submission" date="2020-09" db="EMBL/GenBank/DDBJ databases">
        <title>De no assembly of potato wild relative species, Solanum commersonii.</title>
        <authorList>
            <person name="Cho K."/>
        </authorList>
    </citation>
    <scope>NUCLEOTIDE SEQUENCE [LARGE SCALE GENOMIC DNA]</scope>
    <source>
        <strain evidence="1">LZ3.2</strain>
        <tissue evidence="1">Leaf</tissue>
    </source>
</reference>
<evidence type="ECO:0000313" key="1">
    <source>
        <dbReference type="EMBL" id="KAG5627272.1"/>
    </source>
</evidence>
<organism evidence="1 2">
    <name type="scientific">Solanum commersonii</name>
    <name type="common">Commerson's wild potato</name>
    <name type="synonym">Commerson's nightshade</name>
    <dbReference type="NCBI Taxonomy" id="4109"/>
    <lineage>
        <taxon>Eukaryota</taxon>
        <taxon>Viridiplantae</taxon>
        <taxon>Streptophyta</taxon>
        <taxon>Embryophyta</taxon>
        <taxon>Tracheophyta</taxon>
        <taxon>Spermatophyta</taxon>
        <taxon>Magnoliopsida</taxon>
        <taxon>eudicotyledons</taxon>
        <taxon>Gunneridae</taxon>
        <taxon>Pentapetalae</taxon>
        <taxon>asterids</taxon>
        <taxon>lamiids</taxon>
        <taxon>Solanales</taxon>
        <taxon>Solanaceae</taxon>
        <taxon>Solanoideae</taxon>
        <taxon>Solaneae</taxon>
        <taxon>Solanum</taxon>
    </lineage>
</organism>
<proteinExistence type="predicted"/>
<evidence type="ECO:0000313" key="2">
    <source>
        <dbReference type="Proteomes" id="UP000824120"/>
    </source>
</evidence>
<dbReference type="OrthoDB" id="1326217at2759"/>
<keyword evidence="2" id="KW-1185">Reference proteome</keyword>
<protein>
    <submittedName>
        <fullName evidence="1">Uncharacterized protein</fullName>
    </submittedName>
</protein>
<sequence length="100" mass="11295">MGEWWSGFMVDEGRYLGNFARASLEQGRLDSIGIRGGFVCGASSKKMESPEKMELRQLLELEKKGNMGFIWVDRDMCLSISSKVYTLQKLDGRGIKVLKV</sequence>
<dbReference type="Proteomes" id="UP000824120">
    <property type="component" value="Chromosome 2"/>
</dbReference>
<dbReference type="AlphaFoldDB" id="A0A9J6ARP0"/>
<name>A0A9J6ARP0_SOLCO</name>
<gene>
    <name evidence="1" type="ORF">H5410_012490</name>
</gene>
<accession>A0A9J6ARP0</accession>